<name>A0A7H0LFX4_9SPHN</name>
<dbReference type="InterPro" id="IPR000182">
    <property type="entry name" value="GNAT_dom"/>
</dbReference>
<dbReference type="AlphaFoldDB" id="A0A7H0LFX4"/>
<dbReference type="Gene3D" id="3.40.630.30">
    <property type="match status" value="1"/>
</dbReference>
<reference evidence="2 3" key="1">
    <citation type="submission" date="2020-09" db="EMBL/GenBank/DDBJ databases">
        <title>Sphingomonas sp., a new species isolated from pork steak.</title>
        <authorList>
            <person name="Heidler von Heilborn D."/>
        </authorList>
    </citation>
    <scope>NUCLEOTIDE SEQUENCE [LARGE SCALE GENOMIC DNA]</scope>
    <source>
        <strain evidence="3">S8-3T</strain>
    </source>
</reference>
<dbReference type="InterPro" id="IPR016181">
    <property type="entry name" value="Acyl_CoA_acyltransferase"/>
</dbReference>
<dbReference type="PROSITE" id="PS51186">
    <property type="entry name" value="GNAT"/>
    <property type="match status" value="1"/>
</dbReference>
<dbReference type="SUPFAM" id="SSF55729">
    <property type="entry name" value="Acyl-CoA N-acyltransferases (Nat)"/>
    <property type="match status" value="1"/>
</dbReference>
<sequence>MSNSMGTKSKRLIQRFRELGIAATLRKLFADRVMRRSTSVIVEYQAGWSVVGDGAQSPPWLSFRTVRKGDELPPLNDWLAWRDAGFAAMLEAGKVGIFALDDGVAIGCVWLSFADHHDPVAREHYPVREREGYHYCWLVDPADRRRNVALPMCRYMLNNFPILGIDRSFGVVDRVNRPSYLIQLRMGYRERGVKVVHHHLFGWRWTTMSRYDGVLGTTNPKDRKMPRE</sequence>
<dbReference type="Proteomes" id="UP000516148">
    <property type="component" value="Chromosome"/>
</dbReference>
<gene>
    <name evidence="2" type="ORF">H3Z74_17760</name>
</gene>
<keyword evidence="3" id="KW-1185">Reference proteome</keyword>
<feature type="domain" description="N-acetyltransferase" evidence="1">
    <location>
        <begin position="61"/>
        <end position="213"/>
    </location>
</feature>
<protein>
    <recommendedName>
        <fullName evidence="1">N-acetyltransferase domain-containing protein</fullName>
    </recommendedName>
</protein>
<dbReference type="KEGG" id="spap:H3Z74_17760"/>
<organism evidence="2 3">
    <name type="scientific">Sphingomonas alpina</name>
    <dbReference type="NCBI Taxonomy" id="653931"/>
    <lineage>
        <taxon>Bacteria</taxon>
        <taxon>Pseudomonadati</taxon>
        <taxon>Pseudomonadota</taxon>
        <taxon>Alphaproteobacteria</taxon>
        <taxon>Sphingomonadales</taxon>
        <taxon>Sphingomonadaceae</taxon>
        <taxon>Sphingomonas</taxon>
    </lineage>
</organism>
<evidence type="ECO:0000313" key="3">
    <source>
        <dbReference type="Proteomes" id="UP000516148"/>
    </source>
</evidence>
<dbReference type="GO" id="GO:0016747">
    <property type="term" value="F:acyltransferase activity, transferring groups other than amino-acyl groups"/>
    <property type="evidence" value="ECO:0007669"/>
    <property type="project" value="InterPro"/>
</dbReference>
<dbReference type="EMBL" id="CP061038">
    <property type="protein sequence ID" value="QNQ08577.1"/>
    <property type="molecule type" value="Genomic_DNA"/>
</dbReference>
<accession>A0A7H0LFX4</accession>
<evidence type="ECO:0000259" key="1">
    <source>
        <dbReference type="PROSITE" id="PS51186"/>
    </source>
</evidence>
<proteinExistence type="predicted"/>
<evidence type="ECO:0000313" key="2">
    <source>
        <dbReference type="EMBL" id="QNQ08577.1"/>
    </source>
</evidence>
<dbReference type="RefSeq" id="WP_187760905.1">
    <property type="nucleotide sequence ID" value="NZ_CP061038.1"/>
</dbReference>